<feature type="transmembrane region" description="Helical" evidence="2">
    <location>
        <begin position="143"/>
        <end position="162"/>
    </location>
</feature>
<dbReference type="EMBL" id="FNCY01000008">
    <property type="protein sequence ID" value="SDH70902.1"/>
    <property type="molecule type" value="Genomic_DNA"/>
</dbReference>
<keyword evidence="4" id="KW-1185">Reference proteome</keyword>
<dbReference type="Proteomes" id="UP000198607">
    <property type="component" value="Unassembled WGS sequence"/>
</dbReference>
<dbReference type="RefSeq" id="WP_091937406.1">
    <property type="nucleotide sequence ID" value="NZ_FNCY01000008.1"/>
</dbReference>
<reference evidence="3 4" key="1">
    <citation type="submission" date="2016-10" db="EMBL/GenBank/DDBJ databases">
        <authorList>
            <person name="de Groot N.N."/>
        </authorList>
    </citation>
    <scope>NUCLEOTIDE SEQUENCE [LARGE SCALE GENOMIC DNA]</scope>
    <source>
        <strain evidence="3 4">DSM 5885</strain>
    </source>
</reference>
<keyword evidence="2" id="KW-0812">Transmembrane</keyword>
<gene>
    <name evidence="3" type="ORF">SAMN05660652_02125</name>
</gene>
<sequence>MQVIIIVALIVCGLTYCNRKDPAQELIHVTAHSDWEKSFNAEDLAQTLKLCGSSQSSDCTKVKDRAQAVADAVASCVGNDSTLCQTVTNTEQLRQFKGGRAMPLPNHPFYWRIGNELLDTVGPLLNYRDEMWSEWCYRWRDTWRFLATAVLAVSSVLIIVVVRRRWQLQRQDTADKRALEEAERQAKAVRKRAEQERAKAEATRREQEAASEAAEAAARVEATRKAQDAARAATEAAARIEAEARAEAQQVKEATAAALAAAFKIPKR</sequence>
<feature type="region of interest" description="Disordered" evidence="1">
    <location>
        <begin position="190"/>
        <end position="220"/>
    </location>
</feature>
<evidence type="ECO:0000256" key="2">
    <source>
        <dbReference type="SAM" id="Phobius"/>
    </source>
</evidence>
<evidence type="ECO:0000313" key="3">
    <source>
        <dbReference type="EMBL" id="SDH70902.1"/>
    </source>
</evidence>
<evidence type="ECO:0000256" key="1">
    <source>
        <dbReference type="SAM" id="MobiDB-lite"/>
    </source>
</evidence>
<protein>
    <submittedName>
        <fullName evidence="3">Uncharacterized protein</fullName>
    </submittedName>
</protein>
<organism evidence="3 4">
    <name type="scientific">Propionivibrio dicarboxylicus</name>
    <dbReference type="NCBI Taxonomy" id="83767"/>
    <lineage>
        <taxon>Bacteria</taxon>
        <taxon>Pseudomonadati</taxon>
        <taxon>Pseudomonadota</taxon>
        <taxon>Betaproteobacteria</taxon>
        <taxon>Rhodocyclales</taxon>
        <taxon>Rhodocyclaceae</taxon>
        <taxon>Propionivibrio</taxon>
    </lineage>
</organism>
<name>A0A1G8EM81_9RHOO</name>
<dbReference type="AlphaFoldDB" id="A0A1G8EM81"/>
<keyword evidence="2" id="KW-1133">Transmembrane helix</keyword>
<dbReference type="STRING" id="83767.SAMN05660652_02125"/>
<keyword evidence="2" id="KW-0472">Membrane</keyword>
<feature type="compositionally biased region" description="Low complexity" evidence="1">
    <location>
        <begin position="210"/>
        <end position="220"/>
    </location>
</feature>
<feature type="compositionally biased region" description="Basic and acidic residues" evidence="1">
    <location>
        <begin position="190"/>
        <end position="208"/>
    </location>
</feature>
<accession>A0A1G8EM81</accession>
<proteinExistence type="predicted"/>
<evidence type="ECO:0000313" key="4">
    <source>
        <dbReference type="Proteomes" id="UP000198607"/>
    </source>
</evidence>